<feature type="region of interest" description="Disordered" evidence="1">
    <location>
        <begin position="42"/>
        <end position="79"/>
    </location>
</feature>
<evidence type="ECO:0000259" key="3">
    <source>
        <dbReference type="Pfam" id="PF13731"/>
    </source>
</evidence>
<name>A0A1V2UFT2_ENTMU</name>
<accession>A0A1V2UFT2</accession>
<reference evidence="4 5" key="1">
    <citation type="submission" date="2016-12" db="EMBL/GenBank/DDBJ databases">
        <authorList>
            <person name="Song W.-J."/>
            <person name="Kurnit D.M."/>
        </authorList>
    </citation>
    <scope>NUCLEOTIDE SEQUENCE [LARGE SCALE GENOMIC DNA]</scope>
    <source>
        <strain evidence="4 5">CGB1038-1_S1</strain>
    </source>
</reference>
<feature type="compositionally biased region" description="Pro residues" evidence="1">
    <location>
        <begin position="51"/>
        <end position="60"/>
    </location>
</feature>
<comment type="caution">
    <text evidence="4">The sequence shown here is derived from an EMBL/GenBank/DDBJ whole genome shotgun (WGS) entry which is preliminary data.</text>
</comment>
<sequence>MKNKIALYSALLLSLGGIATTGVSAFADATDSNATSNATIKFLPGDGVTPPVDPDNPDNPDPGTDPEDPGNGGTGEVGPLSIDYVSNLSFGEQKISGANAVYEAKNTTPRIQVTDTRGDKKAGWRLSATASPFTGQDADAQNVVLRGTELSLSNGTTVTTTGNNSAAPTVSDVVLDGSSTAVDVMTAAPDSGQGTWVDKYAASDVTLKVPAGSAENGVDYTSTIEWNLVSAP</sequence>
<dbReference type="Proteomes" id="UP000189299">
    <property type="component" value="Unassembled WGS sequence"/>
</dbReference>
<dbReference type="EMBL" id="MSTR01000012">
    <property type="protein sequence ID" value="ONN41815.1"/>
    <property type="molecule type" value="Genomic_DNA"/>
</dbReference>
<keyword evidence="2" id="KW-0732">Signal</keyword>
<gene>
    <name evidence="4" type="ORF">BTN92_11680</name>
</gene>
<feature type="chain" id="PRO_5038464442" description="WxL domain-containing protein" evidence="2">
    <location>
        <begin position="26"/>
        <end position="232"/>
    </location>
</feature>
<evidence type="ECO:0000256" key="1">
    <source>
        <dbReference type="SAM" id="MobiDB-lite"/>
    </source>
</evidence>
<dbReference type="OrthoDB" id="2356942at2"/>
<feature type="domain" description="WxL" evidence="3">
    <location>
        <begin position="30"/>
        <end position="232"/>
    </location>
</feature>
<evidence type="ECO:0000313" key="5">
    <source>
        <dbReference type="Proteomes" id="UP000189299"/>
    </source>
</evidence>
<dbReference type="Pfam" id="PF13731">
    <property type="entry name" value="WxL"/>
    <property type="match status" value="1"/>
</dbReference>
<organism evidence="4 5">
    <name type="scientific">Enterococcus mundtii</name>
    <dbReference type="NCBI Taxonomy" id="53346"/>
    <lineage>
        <taxon>Bacteria</taxon>
        <taxon>Bacillati</taxon>
        <taxon>Bacillota</taxon>
        <taxon>Bacilli</taxon>
        <taxon>Lactobacillales</taxon>
        <taxon>Enterococcaceae</taxon>
        <taxon>Enterococcus</taxon>
    </lineage>
</organism>
<feature type="signal peptide" evidence="2">
    <location>
        <begin position="1"/>
        <end position="25"/>
    </location>
</feature>
<protein>
    <recommendedName>
        <fullName evidence="3">WxL domain-containing protein</fullName>
    </recommendedName>
</protein>
<dbReference type="AlphaFoldDB" id="A0A1V2UFT2"/>
<evidence type="ECO:0000313" key="4">
    <source>
        <dbReference type="EMBL" id="ONN41815.1"/>
    </source>
</evidence>
<proteinExistence type="predicted"/>
<dbReference type="InterPro" id="IPR027994">
    <property type="entry name" value="WxL_dom"/>
</dbReference>
<dbReference type="RefSeq" id="WP_077151808.1">
    <property type="nucleotide sequence ID" value="NZ_CABMMO010000012.1"/>
</dbReference>
<evidence type="ECO:0000256" key="2">
    <source>
        <dbReference type="SAM" id="SignalP"/>
    </source>
</evidence>